<comment type="pathway">
    <text evidence="8">Pyrimidine metabolism; UMP biosynthesis via de novo pathway; (S)-dihydroorotate from bicarbonate: step 1/3.</text>
</comment>
<feature type="binding site" evidence="8">
    <location>
        <position position="83"/>
    </location>
    <ligand>
        <name>L-glutamine</name>
        <dbReference type="ChEBI" id="CHEBI:58359"/>
    </ligand>
</feature>
<comment type="subunit">
    <text evidence="8">Composed of two chains; the small (or glutamine) chain promotes the hydrolysis of glutamine to ammonia, which is used by the large (or ammonia) chain to synthesize carbamoyl phosphate. Tetramer of heterodimers (alpha,beta)4.</text>
</comment>
<feature type="binding site" evidence="8">
    <location>
        <position position="270"/>
    </location>
    <ligand>
        <name>L-glutamine</name>
        <dbReference type="ChEBI" id="CHEBI:58359"/>
    </ligand>
</feature>
<dbReference type="Gene3D" id="3.50.30.20">
    <property type="entry name" value="Carbamoyl-phosphate synthase small subunit, N-terminal domain"/>
    <property type="match status" value="1"/>
</dbReference>
<dbReference type="InterPro" id="IPR029062">
    <property type="entry name" value="Class_I_gatase-like"/>
</dbReference>
<sequence length="412" mass="45063">MSVDSGEAMELLKNIQTPAGAEKLLTLPAFSDERPELNNPTILALEDGRIFRGWGFGAAEVAEGEVVFNTSMTGYQEICTDPSYRGEIVCLTYPIIGNYGIIDADDESRESWLSGLIVRDYTPEWSNWRAQTSLHRYLQKRGIPGIYGIDTRALTRHLRTNGLMRGVIVRPKPEESDAEIILRAQNALMPAQKNVVADVTTPSIYRYPARSIEGSSGVETMRMAVLDCGLKENILRSLARRGVSATVLPNTASLSDVMALQPDAVFSSPGPGDPERNTTTIEALQGVLAQHIPFFGICLGHQLLGLAIGCTTSRLKFGHRGGNHPVKDLATGKVHITSQNHGFQVDADSVPVSQGWRVSQINLHDGSVEGLAHETLPVFSVQYHPEGAPGPQDNQYLFDRFIAMVQDSKNNK</sequence>
<feature type="binding site" evidence="8">
    <location>
        <position position="340"/>
    </location>
    <ligand>
        <name>L-glutamine</name>
        <dbReference type="ChEBI" id="CHEBI:58359"/>
    </ligand>
</feature>
<feature type="binding site" evidence="8">
    <location>
        <position position="272"/>
    </location>
    <ligand>
        <name>L-glutamine</name>
        <dbReference type="ChEBI" id="CHEBI:58359"/>
    </ligand>
</feature>
<dbReference type="PRINTS" id="PR00099">
    <property type="entry name" value="CPSGATASE"/>
</dbReference>
<keyword evidence="8" id="KW-0665">Pyrimidine biosynthesis</keyword>
<keyword evidence="8" id="KW-0028">Amino-acid biosynthesis</keyword>
<dbReference type="CDD" id="cd01744">
    <property type="entry name" value="GATase1_CPSase"/>
    <property type="match status" value="1"/>
</dbReference>
<evidence type="ECO:0000256" key="4">
    <source>
        <dbReference type="ARBA" id="ARBA00022741"/>
    </source>
</evidence>
<evidence type="ECO:0000256" key="5">
    <source>
        <dbReference type="ARBA" id="ARBA00022840"/>
    </source>
</evidence>
<keyword evidence="6 8" id="KW-0315">Glutamine amidotransferase</keyword>
<keyword evidence="3 8" id="KW-0436">Ligase</keyword>
<feature type="binding site" evidence="8">
    <location>
        <position position="299"/>
    </location>
    <ligand>
        <name>L-glutamine</name>
        <dbReference type="ChEBI" id="CHEBI:58359"/>
    </ligand>
</feature>
<feature type="active site" description="Nucleophile" evidence="8">
    <location>
        <position position="298"/>
    </location>
</feature>
<dbReference type="InterPro" id="IPR002474">
    <property type="entry name" value="CarbamoylP_synth_ssu_N"/>
</dbReference>
<dbReference type="Gene3D" id="3.40.50.880">
    <property type="match status" value="1"/>
</dbReference>
<dbReference type="RefSeq" id="WP_341471062.1">
    <property type="nucleotide sequence ID" value="NZ_CP128400.1"/>
</dbReference>
<dbReference type="InterPro" id="IPR017926">
    <property type="entry name" value="GATASE"/>
</dbReference>
<evidence type="ECO:0000256" key="3">
    <source>
        <dbReference type="ARBA" id="ARBA00022598"/>
    </source>
</evidence>
<dbReference type="PANTHER" id="PTHR43418:SF7">
    <property type="entry name" value="CARBAMOYL-PHOSPHATE SYNTHASE SMALL CHAIN"/>
    <property type="match status" value="1"/>
</dbReference>
<dbReference type="EC" id="6.3.5.5" evidence="8"/>
<feature type="region of interest" description="CPSase" evidence="8">
    <location>
        <begin position="1"/>
        <end position="221"/>
    </location>
</feature>
<evidence type="ECO:0000256" key="6">
    <source>
        <dbReference type="ARBA" id="ARBA00022962"/>
    </source>
</evidence>
<feature type="binding site" evidence="8">
    <location>
        <position position="302"/>
    </location>
    <ligand>
        <name>L-glutamine</name>
        <dbReference type="ChEBI" id="CHEBI:58359"/>
    </ligand>
</feature>
<dbReference type="InterPro" id="IPR035686">
    <property type="entry name" value="CPSase_GATase1"/>
</dbReference>
<gene>
    <name evidence="8 10" type="primary">carA</name>
    <name evidence="10" type="ORF">OZ401_002773</name>
</gene>
<evidence type="ECO:0000313" key="10">
    <source>
        <dbReference type="EMBL" id="WJW69177.1"/>
    </source>
</evidence>
<dbReference type="SUPFAM" id="SSF52317">
    <property type="entry name" value="Class I glutamine amidotransferase-like"/>
    <property type="match status" value="1"/>
</dbReference>
<comment type="catalytic activity">
    <reaction evidence="7 8">
        <text>hydrogencarbonate + L-glutamine + 2 ATP + H2O = carbamoyl phosphate + L-glutamate + 2 ADP + phosphate + 2 H(+)</text>
        <dbReference type="Rhea" id="RHEA:18633"/>
        <dbReference type="ChEBI" id="CHEBI:15377"/>
        <dbReference type="ChEBI" id="CHEBI:15378"/>
        <dbReference type="ChEBI" id="CHEBI:17544"/>
        <dbReference type="ChEBI" id="CHEBI:29985"/>
        <dbReference type="ChEBI" id="CHEBI:30616"/>
        <dbReference type="ChEBI" id="CHEBI:43474"/>
        <dbReference type="ChEBI" id="CHEBI:58228"/>
        <dbReference type="ChEBI" id="CHEBI:58359"/>
        <dbReference type="ChEBI" id="CHEBI:456216"/>
        <dbReference type="EC" id="6.3.5.5"/>
    </reaction>
</comment>
<dbReference type="InterPro" id="IPR036480">
    <property type="entry name" value="CarbP_synth_ssu_N_sf"/>
</dbReference>
<feature type="binding site" evidence="8">
    <location>
        <position position="342"/>
    </location>
    <ligand>
        <name>L-glutamine</name>
        <dbReference type="ChEBI" id="CHEBI:58359"/>
    </ligand>
</feature>
<comment type="function">
    <text evidence="8">Small subunit of the glutamine-dependent carbamoyl phosphate synthetase (CPSase). CPSase catalyzes the formation of carbamoyl phosphate from the ammonia moiety of glutamine, carbonate, and phosphate donated by ATP, constituting the first step of 2 biosynthetic pathways, one leading to arginine and/or urea and the other to pyrimidine nucleotides. The small subunit (glutamine amidotransferase) binds and cleaves glutamine to supply the large subunit with the substrate ammonia.</text>
</comment>
<feature type="active site" evidence="8">
    <location>
        <position position="386"/>
    </location>
</feature>
<keyword evidence="5 8" id="KW-0067">ATP-binding</keyword>
<evidence type="ECO:0000256" key="8">
    <source>
        <dbReference type="HAMAP-Rule" id="MF_01209"/>
    </source>
</evidence>
<feature type="active site" evidence="8">
    <location>
        <position position="384"/>
    </location>
</feature>
<dbReference type="SUPFAM" id="SSF52021">
    <property type="entry name" value="Carbamoyl phosphate synthetase, small subunit N-terminal domain"/>
    <property type="match status" value="1"/>
</dbReference>
<dbReference type="PRINTS" id="PR00096">
    <property type="entry name" value="GATASE"/>
</dbReference>
<feature type="domain" description="Carbamoyl-phosphate synthase small subunit N-terminal" evidence="9">
    <location>
        <begin position="39"/>
        <end position="169"/>
    </location>
</feature>
<feature type="binding site" evidence="8">
    <location>
        <position position="343"/>
    </location>
    <ligand>
        <name>L-glutamine</name>
        <dbReference type="ChEBI" id="CHEBI:58359"/>
    </ligand>
</feature>
<dbReference type="PANTHER" id="PTHR43418">
    <property type="entry name" value="MULTIFUNCTIONAL TRYPTOPHAN BIOSYNTHESIS PROTEIN-RELATED"/>
    <property type="match status" value="1"/>
</dbReference>
<reference evidence="10" key="1">
    <citation type="journal article" date="2024" name="Nature">
        <title>Anoxygenic phototroph of the Chloroflexota uses a type I reaction centre.</title>
        <authorList>
            <person name="Tsuji J.M."/>
            <person name="Shaw N.A."/>
            <person name="Nagashima S."/>
            <person name="Venkiteswaran J.J."/>
            <person name="Schiff S.L."/>
            <person name="Watanabe T."/>
            <person name="Fukui M."/>
            <person name="Hanada S."/>
            <person name="Tank M."/>
            <person name="Neufeld J.D."/>
        </authorList>
    </citation>
    <scope>NUCLEOTIDE SEQUENCE</scope>
    <source>
        <strain evidence="10">L227-S17</strain>
    </source>
</reference>
<comment type="pathway">
    <text evidence="1 8">Amino-acid biosynthesis; L-arginine biosynthesis; carbamoyl phosphate from bicarbonate: step 1/1.</text>
</comment>
<keyword evidence="4 8" id="KW-0547">Nucleotide-binding</keyword>
<keyword evidence="11" id="KW-1185">Reference proteome</keyword>
<keyword evidence="8" id="KW-0055">Arginine biosynthesis</keyword>
<dbReference type="Pfam" id="PF00988">
    <property type="entry name" value="CPSase_sm_chain"/>
    <property type="match status" value="1"/>
</dbReference>
<dbReference type="InterPro" id="IPR006274">
    <property type="entry name" value="CarbamoylP_synth_ssu"/>
</dbReference>
<comment type="catalytic activity">
    <reaction evidence="8">
        <text>L-glutamine + H2O = L-glutamate + NH4(+)</text>
        <dbReference type="Rhea" id="RHEA:15889"/>
        <dbReference type="ChEBI" id="CHEBI:15377"/>
        <dbReference type="ChEBI" id="CHEBI:28938"/>
        <dbReference type="ChEBI" id="CHEBI:29985"/>
        <dbReference type="ChEBI" id="CHEBI:58359"/>
    </reaction>
</comment>
<protein>
    <recommendedName>
        <fullName evidence="8">Carbamoyl phosphate synthase small chain</fullName>
        <ecNumber evidence="8">6.3.5.5</ecNumber>
    </recommendedName>
    <alternativeName>
        <fullName evidence="8">Carbamoyl phosphate synthetase glutamine chain</fullName>
    </alternativeName>
</protein>
<dbReference type="InterPro" id="IPR050472">
    <property type="entry name" value="Anth_synth/Amidotransfase"/>
</dbReference>
<evidence type="ECO:0000256" key="1">
    <source>
        <dbReference type="ARBA" id="ARBA00005077"/>
    </source>
</evidence>
<name>A0ABY9B7R8_9CHLR</name>
<dbReference type="NCBIfam" id="NF009475">
    <property type="entry name" value="PRK12838.1"/>
    <property type="match status" value="1"/>
</dbReference>
<evidence type="ECO:0000313" key="11">
    <source>
        <dbReference type="Proteomes" id="UP001431572"/>
    </source>
</evidence>
<dbReference type="NCBIfam" id="TIGR01368">
    <property type="entry name" value="CPSaseIIsmall"/>
    <property type="match status" value="1"/>
</dbReference>
<dbReference type="GO" id="GO:0004088">
    <property type="term" value="F:carbamoyl-phosphate synthase (glutamine-hydrolyzing) activity"/>
    <property type="evidence" value="ECO:0007669"/>
    <property type="project" value="UniProtKB-EC"/>
</dbReference>
<accession>A0ABY9B7R8</accession>
<dbReference type="PRINTS" id="PR00097">
    <property type="entry name" value="ANTSNTHASEII"/>
</dbReference>
<evidence type="ECO:0000256" key="2">
    <source>
        <dbReference type="ARBA" id="ARBA00007800"/>
    </source>
</evidence>
<dbReference type="SMART" id="SM01097">
    <property type="entry name" value="CPSase_sm_chain"/>
    <property type="match status" value="1"/>
</dbReference>
<organism evidence="10 11">
    <name type="scientific">Candidatus Chlorohelix allophototropha</name>
    <dbReference type="NCBI Taxonomy" id="3003348"/>
    <lineage>
        <taxon>Bacteria</taxon>
        <taxon>Bacillati</taxon>
        <taxon>Chloroflexota</taxon>
        <taxon>Chloroflexia</taxon>
        <taxon>Candidatus Chloroheliales</taxon>
        <taxon>Candidatus Chloroheliaceae</taxon>
        <taxon>Candidatus Chlorohelix</taxon>
    </lineage>
</organism>
<dbReference type="HAMAP" id="MF_01209">
    <property type="entry name" value="CPSase_S_chain"/>
    <property type="match status" value="1"/>
</dbReference>
<evidence type="ECO:0000259" key="9">
    <source>
        <dbReference type="SMART" id="SM01097"/>
    </source>
</evidence>
<dbReference type="EMBL" id="CP128400">
    <property type="protein sequence ID" value="WJW69177.1"/>
    <property type="molecule type" value="Genomic_DNA"/>
</dbReference>
<proteinExistence type="inferred from homology"/>
<dbReference type="Pfam" id="PF00117">
    <property type="entry name" value="GATase"/>
    <property type="match status" value="1"/>
</dbReference>
<dbReference type="Proteomes" id="UP001431572">
    <property type="component" value="Chromosome 2"/>
</dbReference>
<comment type="similarity">
    <text evidence="2 8">Belongs to the CarA family.</text>
</comment>
<dbReference type="PROSITE" id="PS51273">
    <property type="entry name" value="GATASE_TYPE_1"/>
    <property type="match status" value="1"/>
</dbReference>
<evidence type="ECO:0000256" key="7">
    <source>
        <dbReference type="ARBA" id="ARBA00048816"/>
    </source>
</evidence>